<dbReference type="SUPFAM" id="SSF48371">
    <property type="entry name" value="ARM repeat"/>
    <property type="match status" value="1"/>
</dbReference>
<dbReference type="InterPro" id="IPR014825">
    <property type="entry name" value="DNA_alkylation"/>
</dbReference>
<keyword evidence="2" id="KW-1185">Reference proteome</keyword>
<dbReference type="InterPro" id="IPR016024">
    <property type="entry name" value="ARM-type_fold"/>
</dbReference>
<sequence>MYEDTIEKIKKIEHGFKETEHAANLIVSNHSETACFLLAKQYYQSEHYQVRSLAAFICGAISSRLYESLIFLKDEVALDTSWQVQEVLAQAFDRFCYDQGYENSLPIMDEWLNHSNPNVRRAVTEGLRIWTGRDYFRQNPDEAIKLLANLRDEPSEYVRKSVGNALKDISKKHGALVEAELQTWDVSPKAVQQVYKLARKHLDNRL</sequence>
<reference evidence="1 2" key="1">
    <citation type="submission" date="2016-11" db="EMBL/GenBank/DDBJ databases">
        <authorList>
            <person name="Varghese N."/>
            <person name="Submissions S."/>
        </authorList>
    </citation>
    <scope>NUCLEOTIDE SEQUENCE [LARGE SCALE GENOMIC DNA]</scope>
    <source>
        <strain evidence="1 2">DSM 15287</strain>
    </source>
</reference>
<evidence type="ECO:0000313" key="1">
    <source>
        <dbReference type="EMBL" id="SHJ15671.1"/>
    </source>
</evidence>
<name>A0A1M6H0G5_9FIRM</name>
<dbReference type="RefSeq" id="WP_149734619.1">
    <property type="nucleotide sequence ID" value="NZ_FQZD01000013.1"/>
</dbReference>
<organism evidence="1 2">
    <name type="scientific">Propionispora hippei DSM 15287</name>
    <dbReference type="NCBI Taxonomy" id="1123003"/>
    <lineage>
        <taxon>Bacteria</taxon>
        <taxon>Bacillati</taxon>
        <taxon>Bacillota</taxon>
        <taxon>Negativicutes</taxon>
        <taxon>Selenomonadales</taxon>
        <taxon>Sporomusaceae</taxon>
        <taxon>Propionispora</taxon>
    </lineage>
</organism>
<accession>A0A1M6H0G5</accession>
<dbReference type="OrthoDB" id="9797162at2"/>
<dbReference type="Proteomes" id="UP000322917">
    <property type="component" value="Unassembled WGS sequence"/>
</dbReference>
<evidence type="ECO:0000313" key="2">
    <source>
        <dbReference type="Proteomes" id="UP000322917"/>
    </source>
</evidence>
<protein>
    <submittedName>
        <fullName evidence="1">DNA alkylation repair enzyme</fullName>
    </submittedName>
</protein>
<dbReference type="Pfam" id="PF08713">
    <property type="entry name" value="DNA_alkylation"/>
    <property type="match status" value="1"/>
</dbReference>
<dbReference type="AlphaFoldDB" id="A0A1M6H0G5"/>
<gene>
    <name evidence="1" type="ORF">SAMN02745170_01845</name>
</gene>
<dbReference type="EMBL" id="FQZD01000013">
    <property type="protein sequence ID" value="SHJ15671.1"/>
    <property type="molecule type" value="Genomic_DNA"/>
</dbReference>
<dbReference type="Gene3D" id="1.25.40.290">
    <property type="entry name" value="ARM repeat domains"/>
    <property type="match status" value="1"/>
</dbReference>
<proteinExistence type="predicted"/>
<dbReference type="Gene3D" id="1.10.1240.70">
    <property type="match status" value="1"/>
</dbReference>